<gene>
    <name evidence="8" type="ORF">SI7747_03003357</name>
</gene>
<dbReference type="GO" id="GO:0016887">
    <property type="term" value="F:ATP hydrolysis activity"/>
    <property type="evidence" value="ECO:0007669"/>
    <property type="project" value="InterPro"/>
</dbReference>
<dbReference type="AlphaFoldDB" id="A0A7I8IHM9"/>
<dbReference type="InterPro" id="IPR058680">
    <property type="entry name" value="NBD_SMAX1-like"/>
</dbReference>
<evidence type="ECO:0000256" key="6">
    <source>
        <dbReference type="SAM" id="MobiDB-lite"/>
    </source>
</evidence>
<dbReference type="InterPro" id="IPR058954">
    <property type="entry name" value="AAA_lid_SMAX1"/>
</dbReference>
<dbReference type="EMBL" id="LR743590">
    <property type="protein sequence ID" value="CAA2617188.1"/>
    <property type="molecule type" value="Genomic_DNA"/>
</dbReference>
<dbReference type="PANTHER" id="PTHR43572">
    <property type="entry name" value="CHAPERONE PROTEIN CLPD, CHLOROPLASTIC"/>
    <property type="match status" value="1"/>
</dbReference>
<dbReference type="Pfam" id="PF23569">
    <property type="entry name" value="NBD_SMAX1"/>
    <property type="match status" value="1"/>
</dbReference>
<evidence type="ECO:0000256" key="2">
    <source>
        <dbReference type="ARBA" id="ARBA00022737"/>
    </source>
</evidence>
<sequence length="916" mass="98875">MPTTVSAARQCLAGEAVAALDEATAIARRGGHGQTTSLHVISALLSLPSSPSSLLRDALSRARSAAYCSRVQFKHLEICFSMALDRLPSAASSNNNGGGGGNNSHRAPEEPPISNSLMAAIKRSQASQRRHPDTFHLYQQQQQNSSSSVKVELQQLVLSILDDPVVSRVFGEAGFRSYDIKFAILRPPPSVLQFPRGGRSPPLFLCNFSLGADDFDLSSRSFAFPFSSHPLNCDGAEENCRRIGEVLARKSGRNPLLVGVGASDAAHAFEKSISSKTCIEKDAMEFVGSSLDHPSLDSRFSDLRLWLAADEHRSSPGIIVSFGDLKGLVDMVREKKDDDHLSRLSYLVTELTRLLDGHPGRLWLMGSAATYEIYMKFLSLHPPVDKDWDLQLLPITTLETSPPGQSPRPNSLMGSSVPFGGFFPTPLVSSAPLSGPQQLQTAPTNGVLSMEKAKDDGTVFTDKVEDQREKVGHQDLFWVRSEPVSRENSLQEPYNKESSSNEDDRDKPSISMVSETHSSLCESDPSQKSTLRSHSSGVSTDLMLGTLHTSTKREVPRTLPDHQGCGGPGSGNRKTQSPKGSPPFETEDVKAIYKSMVEKVPWQGEAVWAVSRAVVRCRAGDGRRHQRGDIWLGLLGPDRVGKRKLASALAASLFGSREKMISVDLSSGDGSIQSSTAICGSQFVNGFEMTQRGKTIPWVVVFLENVDKADLLVQSSLLQAIRTGRLSDSHGREVAVGNAVFIAAAGSPANPPAEFSEEGILAAPPRRLKILVGSTVGALGAPSTAFLSKRRRGDDSAGSSKRARRPSRELLDLNLPRVLRRGSAEEADEAWMEEFLDEVDESVAFKPFDFDSVAGDVLREIDRSFRAAAGGAASLCALEIDPAAMEQILAAAWVSETRGALTDWVRGSSPGPLSAL</sequence>
<feature type="region of interest" description="Disordered" evidence="6">
    <location>
        <begin position="91"/>
        <end position="112"/>
    </location>
</feature>
<dbReference type="Gene3D" id="1.10.1780.10">
    <property type="entry name" value="Clp, N-terminal domain"/>
    <property type="match status" value="1"/>
</dbReference>
<protein>
    <recommendedName>
        <fullName evidence="7">Clp R domain-containing protein</fullName>
    </recommendedName>
</protein>
<evidence type="ECO:0000259" key="7">
    <source>
        <dbReference type="PROSITE" id="PS51903"/>
    </source>
</evidence>
<name>A0A7I8IHM9_SPIIN</name>
<dbReference type="Gene3D" id="3.40.50.300">
    <property type="entry name" value="P-loop containing nucleotide triphosphate hydrolases"/>
    <property type="match status" value="1"/>
</dbReference>
<dbReference type="SUPFAM" id="SSF52540">
    <property type="entry name" value="P-loop containing nucleoside triphosphate hydrolases"/>
    <property type="match status" value="1"/>
</dbReference>
<keyword evidence="9" id="KW-1185">Reference proteome</keyword>
<keyword evidence="2 5" id="KW-0677">Repeat</keyword>
<accession>A0A7I8IHM9</accession>
<organism evidence="8">
    <name type="scientific">Spirodela intermedia</name>
    <name type="common">Intermediate duckweed</name>
    <dbReference type="NCBI Taxonomy" id="51605"/>
    <lineage>
        <taxon>Eukaryota</taxon>
        <taxon>Viridiplantae</taxon>
        <taxon>Streptophyta</taxon>
        <taxon>Embryophyta</taxon>
        <taxon>Tracheophyta</taxon>
        <taxon>Spermatophyta</taxon>
        <taxon>Magnoliopsida</taxon>
        <taxon>Liliopsida</taxon>
        <taxon>Araceae</taxon>
        <taxon>Lemnoideae</taxon>
        <taxon>Spirodela</taxon>
    </lineage>
</organism>
<dbReference type="InterPro" id="IPR003959">
    <property type="entry name" value="ATPase_AAA_core"/>
</dbReference>
<feature type="domain" description="Clp R" evidence="7">
    <location>
        <begin position="8"/>
        <end position="190"/>
    </location>
</feature>
<feature type="region of interest" description="Disordered" evidence="6">
    <location>
        <begin position="482"/>
        <end position="585"/>
    </location>
</feature>
<dbReference type="PROSITE" id="PS51903">
    <property type="entry name" value="CLP_R"/>
    <property type="match status" value="1"/>
</dbReference>
<evidence type="ECO:0000256" key="1">
    <source>
        <dbReference type="ARBA" id="ARBA00008675"/>
    </source>
</evidence>
<dbReference type="Pfam" id="PF07724">
    <property type="entry name" value="AAA_2"/>
    <property type="match status" value="1"/>
</dbReference>
<evidence type="ECO:0000256" key="3">
    <source>
        <dbReference type="ARBA" id="ARBA00023015"/>
    </source>
</evidence>
<dbReference type="InterPro" id="IPR004176">
    <property type="entry name" value="Clp_R_N"/>
</dbReference>
<comment type="similarity">
    <text evidence="1">Belongs to the ClpA/ClpB family.</text>
</comment>
<dbReference type="GO" id="GO:0005524">
    <property type="term" value="F:ATP binding"/>
    <property type="evidence" value="ECO:0007669"/>
    <property type="project" value="InterPro"/>
</dbReference>
<keyword evidence="4" id="KW-0804">Transcription</keyword>
<feature type="compositionally biased region" description="Polar residues" evidence="6">
    <location>
        <begin position="486"/>
        <end position="498"/>
    </location>
</feature>
<feature type="compositionally biased region" description="Polar residues" evidence="6">
    <location>
        <begin position="430"/>
        <end position="447"/>
    </location>
</feature>
<evidence type="ECO:0000313" key="9">
    <source>
        <dbReference type="Proteomes" id="UP001189122"/>
    </source>
</evidence>
<evidence type="ECO:0000313" key="8">
    <source>
        <dbReference type="EMBL" id="CAA2617188.1"/>
    </source>
</evidence>
<dbReference type="InterPro" id="IPR051650">
    <property type="entry name" value="SL_signaling_regulator"/>
</dbReference>
<dbReference type="EMBL" id="CACRZD030000003">
    <property type="protein sequence ID" value="CAA6656886.1"/>
    <property type="molecule type" value="Genomic_DNA"/>
</dbReference>
<feature type="compositionally biased region" description="Polar residues" evidence="6">
    <location>
        <begin position="511"/>
        <end position="539"/>
    </location>
</feature>
<evidence type="ECO:0000256" key="4">
    <source>
        <dbReference type="ARBA" id="ARBA00023163"/>
    </source>
</evidence>
<feature type="region of interest" description="Disordered" evidence="6">
    <location>
        <begin position="430"/>
        <end position="453"/>
    </location>
</feature>
<dbReference type="InterPro" id="IPR036628">
    <property type="entry name" value="Clp_N_dom_sf"/>
</dbReference>
<dbReference type="InterPro" id="IPR027417">
    <property type="entry name" value="P-loop_NTPase"/>
</dbReference>
<reference evidence="8 9" key="1">
    <citation type="submission" date="2019-12" db="EMBL/GenBank/DDBJ databases">
        <authorList>
            <person name="Scholz U."/>
            <person name="Mascher M."/>
            <person name="Fiebig A."/>
        </authorList>
    </citation>
    <scope>NUCLEOTIDE SEQUENCE</scope>
</reference>
<feature type="compositionally biased region" description="Basic and acidic residues" evidence="6">
    <location>
        <begin position="551"/>
        <end position="560"/>
    </location>
</feature>
<keyword evidence="3" id="KW-0805">Transcription regulation</keyword>
<dbReference type="Pfam" id="PF26587">
    <property type="entry name" value="AAA_lid_SMAX1"/>
    <property type="match status" value="1"/>
</dbReference>
<dbReference type="Proteomes" id="UP001189122">
    <property type="component" value="Unassembled WGS sequence"/>
</dbReference>
<proteinExistence type="inferred from homology"/>
<evidence type="ECO:0000256" key="5">
    <source>
        <dbReference type="PROSITE-ProRule" id="PRU01251"/>
    </source>
</evidence>
<dbReference type="PANTHER" id="PTHR43572:SF38">
    <property type="entry name" value="PROTEIN SMAX1-LIKE 6"/>
    <property type="match status" value="1"/>
</dbReference>